<dbReference type="Proteomes" id="UP000282876">
    <property type="component" value="Unassembled WGS sequence"/>
</dbReference>
<proteinExistence type="predicted"/>
<evidence type="ECO:0000256" key="1">
    <source>
        <dbReference type="SAM" id="SignalP"/>
    </source>
</evidence>
<protein>
    <submittedName>
        <fullName evidence="2">Uncharacterized protein</fullName>
    </submittedName>
</protein>
<keyword evidence="1" id="KW-0732">Signal</keyword>
<dbReference type="VEuPathDB" id="MicrosporidiaDB:TUBRATIS_005520"/>
<sequence length="508" mass="60019">MIIEICILSLLLLINASLPTKRSLEIENSDNKRQKTLSDEITFKCCDIQKERIIPFIAPCPEKYVNPTNSGMILLYNSALKIEGNKEIFESIANEKKTEIKADNKNPQNLKKYSTLRKLINKIKEKYTVKLVDIKEISVNTLNRISEENKYFKLNHFLNYFYTENLIQYIRSIKKQLKQEFIDQFVYDFIYDKILIKFKNKSAKISTLKVLSKSLFLDIQYSIINNFKEIGQLKFNLYLKHFIRKKRSKAIEKCELENIKNEMIKFFEFDDKPVMKFLFPEAIKIVQFLQEKKVTVTSIKVLHMHICILKLLYQYYRKKILIEFKNLKKRSISHSPFDSKTFSKYVLNSKLIILCFVLNFTRAENEDFAIRYGISVFFLFIKVQIPGLAKEFDINEMFCTNFNDIHCRINQSLVSVSRPKFKLDDINLHALKVSIFPDLNAKYWNLETVNYDLILKKLYSKELKAYFLGNGGEIFCTSENFKVPQSIKDMVNKKLFVMALKHFCKNDS</sequence>
<reference evidence="2 3" key="1">
    <citation type="submission" date="2018-10" db="EMBL/GenBank/DDBJ databases">
        <title>Draft genome sequence of the microsporidian Tubulinosema ratisbonensis.</title>
        <authorList>
            <person name="Polonais V."/>
            <person name="Peyretaillade E."/>
            <person name="Niehus S."/>
            <person name="Wawrzyniak I."/>
            <person name="Franchet A."/>
            <person name="Gaspin C."/>
            <person name="Reichstadt M."/>
            <person name="Belser C."/>
            <person name="Labadie K."/>
            <person name="Delbac F."/>
            <person name="Ferrandon D."/>
        </authorList>
    </citation>
    <scope>NUCLEOTIDE SEQUENCE [LARGE SCALE GENOMIC DNA]</scope>
    <source>
        <strain evidence="2 3">Franzen</strain>
    </source>
</reference>
<organism evidence="2 3">
    <name type="scientific">Tubulinosema ratisbonensis</name>
    <dbReference type="NCBI Taxonomy" id="291195"/>
    <lineage>
        <taxon>Eukaryota</taxon>
        <taxon>Fungi</taxon>
        <taxon>Fungi incertae sedis</taxon>
        <taxon>Microsporidia</taxon>
        <taxon>Tubulinosematoidea</taxon>
        <taxon>Tubulinosematidae</taxon>
        <taxon>Tubulinosema</taxon>
    </lineage>
</organism>
<evidence type="ECO:0000313" key="3">
    <source>
        <dbReference type="Proteomes" id="UP000282876"/>
    </source>
</evidence>
<accession>A0A437AP37</accession>
<feature type="signal peptide" evidence="1">
    <location>
        <begin position="1"/>
        <end position="16"/>
    </location>
</feature>
<dbReference type="EMBL" id="RCSS01000119">
    <property type="protein sequence ID" value="RVD92930.1"/>
    <property type="molecule type" value="Genomic_DNA"/>
</dbReference>
<gene>
    <name evidence="2" type="ORF">TUBRATIS_005520</name>
</gene>
<comment type="caution">
    <text evidence="2">The sequence shown here is derived from an EMBL/GenBank/DDBJ whole genome shotgun (WGS) entry which is preliminary data.</text>
</comment>
<evidence type="ECO:0000313" key="2">
    <source>
        <dbReference type="EMBL" id="RVD92930.1"/>
    </source>
</evidence>
<keyword evidence="3" id="KW-1185">Reference proteome</keyword>
<name>A0A437AP37_9MICR</name>
<dbReference type="AlphaFoldDB" id="A0A437AP37"/>
<feature type="chain" id="PRO_5019434162" evidence="1">
    <location>
        <begin position="17"/>
        <end position="508"/>
    </location>
</feature>